<dbReference type="PANTHER" id="PTHR33877">
    <property type="entry name" value="SLL1193 PROTEIN"/>
    <property type="match status" value="1"/>
</dbReference>
<dbReference type="Proteomes" id="UP000245802">
    <property type="component" value="Chromosome"/>
</dbReference>
<reference evidence="3 4" key="1">
    <citation type="submission" date="2018-01" db="EMBL/GenBank/DDBJ databases">
        <title>G. obscuriglobus.</title>
        <authorList>
            <person name="Franke J."/>
            <person name="Blomberg W."/>
            <person name="Selmecki A."/>
        </authorList>
    </citation>
    <scope>NUCLEOTIDE SEQUENCE [LARGE SCALE GENOMIC DNA]</scope>
    <source>
        <strain evidence="3 4">DSM 5831</strain>
    </source>
</reference>
<dbReference type="OrthoDB" id="9802901at2"/>
<protein>
    <submittedName>
        <fullName evidence="3">HNH endonuclease</fullName>
    </submittedName>
</protein>
<name>A0A2Z3HBU6_9BACT</name>
<keyword evidence="3" id="KW-0378">Hydrolase</keyword>
<gene>
    <name evidence="3" type="ORF">C1280_36025</name>
</gene>
<keyword evidence="3" id="KW-0540">Nuclease</keyword>
<dbReference type="InterPro" id="IPR052892">
    <property type="entry name" value="NA-targeting_endonuclease"/>
</dbReference>
<dbReference type="GO" id="GO:0004519">
    <property type="term" value="F:endonuclease activity"/>
    <property type="evidence" value="ECO:0007669"/>
    <property type="project" value="UniProtKB-KW"/>
</dbReference>
<dbReference type="AlphaFoldDB" id="A0A2Z3HBU6"/>
<proteinExistence type="predicted"/>
<dbReference type="GO" id="GO:0003676">
    <property type="term" value="F:nucleic acid binding"/>
    <property type="evidence" value="ECO:0007669"/>
    <property type="project" value="InterPro"/>
</dbReference>
<evidence type="ECO:0000313" key="4">
    <source>
        <dbReference type="Proteomes" id="UP000245802"/>
    </source>
</evidence>
<dbReference type="Gene3D" id="1.10.30.50">
    <property type="match status" value="1"/>
</dbReference>
<dbReference type="GO" id="GO:0008270">
    <property type="term" value="F:zinc ion binding"/>
    <property type="evidence" value="ECO:0007669"/>
    <property type="project" value="InterPro"/>
</dbReference>
<dbReference type="InterPro" id="IPR002711">
    <property type="entry name" value="HNH"/>
</dbReference>
<keyword evidence="4" id="KW-1185">Reference proteome</keyword>
<dbReference type="SMART" id="SM00507">
    <property type="entry name" value="HNHc"/>
    <property type="match status" value="1"/>
</dbReference>
<dbReference type="Pfam" id="PF01844">
    <property type="entry name" value="HNH"/>
    <property type="match status" value="1"/>
</dbReference>
<accession>A0A2Z3HBU6</accession>
<evidence type="ECO:0000256" key="1">
    <source>
        <dbReference type="SAM" id="MobiDB-lite"/>
    </source>
</evidence>
<dbReference type="CDD" id="cd00085">
    <property type="entry name" value="HNHc"/>
    <property type="match status" value="1"/>
</dbReference>
<dbReference type="InterPro" id="IPR003615">
    <property type="entry name" value="HNH_nuc"/>
</dbReference>
<keyword evidence="3" id="KW-0255">Endonuclease</keyword>
<evidence type="ECO:0000313" key="3">
    <source>
        <dbReference type="EMBL" id="AWM41872.1"/>
    </source>
</evidence>
<dbReference type="PANTHER" id="PTHR33877:SF1">
    <property type="entry name" value="TYPE IV METHYL-DIRECTED RESTRICTION ENZYME ECOKMCRA"/>
    <property type="match status" value="1"/>
</dbReference>
<feature type="domain" description="HNH nuclease" evidence="2">
    <location>
        <begin position="88"/>
        <end position="143"/>
    </location>
</feature>
<feature type="region of interest" description="Disordered" evidence="1">
    <location>
        <begin position="22"/>
        <end position="46"/>
    </location>
</feature>
<dbReference type="KEGG" id="gog:C1280_36025"/>
<dbReference type="EMBL" id="CP025958">
    <property type="protein sequence ID" value="AWM41872.1"/>
    <property type="molecule type" value="Genomic_DNA"/>
</dbReference>
<organism evidence="3 4">
    <name type="scientific">Gemmata obscuriglobus</name>
    <dbReference type="NCBI Taxonomy" id="114"/>
    <lineage>
        <taxon>Bacteria</taxon>
        <taxon>Pseudomonadati</taxon>
        <taxon>Planctomycetota</taxon>
        <taxon>Planctomycetia</taxon>
        <taxon>Gemmatales</taxon>
        <taxon>Gemmataceae</taxon>
        <taxon>Gemmata</taxon>
    </lineage>
</organism>
<sequence length="224" mass="24087">MANGPSVVCRCAPSGCELHAAARTRPPRAGTRRAKGRADRGRTRRTARVGRVHTAAVRRKTRSRTGPAPARVDLPRTREPGVSAFSEVRRSEVATRAGHRCEYCHLPTRGQVATFPIDHILPRRDGGTTDLSNLALTCPHCNAHKWTAATGSDPETGETAALFNPRIDDWELHFAWADDGSGALRGRTATARATISALGINDTDMLALRILLAELGLFPESAGG</sequence>
<evidence type="ECO:0000259" key="2">
    <source>
        <dbReference type="SMART" id="SM00507"/>
    </source>
</evidence>